<dbReference type="EMBL" id="LR862151">
    <property type="protein sequence ID" value="CAD1833168.1"/>
    <property type="molecule type" value="Genomic_DNA"/>
</dbReference>
<dbReference type="GO" id="GO:0005524">
    <property type="term" value="F:ATP binding"/>
    <property type="evidence" value="ECO:0007669"/>
    <property type="project" value="UniProtKB-KW"/>
</dbReference>
<evidence type="ECO:0000256" key="1">
    <source>
        <dbReference type="ARBA" id="ARBA00022741"/>
    </source>
</evidence>
<evidence type="ECO:0000313" key="5">
    <source>
        <dbReference type="EMBL" id="CAD1833168.1"/>
    </source>
</evidence>
<evidence type="ECO:0000256" key="3">
    <source>
        <dbReference type="SAM" id="MobiDB-lite"/>
    </source>
</evidence>
<feature type="domain" description="Protein kinase" evidence="4">
    <location>
        <begin position="293"/>
        <end position="580"/>
    </location>
</feature>
<dbReference type="FunFam" id="1.10.510.10:FF:000095">
    <property type="entry name" value="protein STRUBBELIG-RECEPTOR FAMILY 8"/>
    <property type="match status" value="1"/>
</dbReference>
<sequence>MSSEAQRVLVIQDASREISSSAVEWAIDALSLRPGDELTLLGVLHQVNIPSMFRYIGAAKLIGCNSSVAANPKLHAKQKTTQEDVEGRENEYQDSAEISPISELCEAKRIVFHRQVAQASSPKLAAVEAAEKLKATWVILDRGMTRDKRYLMERLSCGISKVNRNNSVELLRGPKTVETGTGSTELSPESKIISNEVSTGSEKRTIKVTLSPLDDEDLFSLELSPSNNERSTKVDPDGSQIDLQIGRSSTVEEPKMEEAEENLACKQCGNVRPKVKMKRAYTCSELHAATNGFSAENFLSEGGFGAVYRGKLEDGNLIAVKQYKAASLQGENEFRAEVEVLSKATHKNVVMLLGSCSEGSKKLLVYEYVCNGSLDVHLSKHSPEVLRWEHRMNIALGAARGLNYLHQNNIIHRDMRPSNILVTHEFEPMLGDFGLAKMQQNDIEKLSEKKVVGMVGYLAPEYAERGRVSTKTDVYSFGVVLLELITGQTALERNHQEKSLVGWARPLLRDRIYPELIDERILESHDVHQLYWMVSVAERCLCSNPEKRPSMEKVESALKCIINKEAVWSIDDFSPAHSSFCSVSQSNESQGDAETETAESTNESLTTSSSRSQTRQAYQLAYLPQTSRPLIPGKLFEGLLFGKREASADRRVRIHSTPRISYDEMLDF</sequence>
<dbReference type="InterPro" id="IPR000719">
    <property type="entry name" value="Prot_kinase_dom"/>
</dbReference>
<evidence type="ECO:0000256" key="2">
    <source>
        <dbReference type="ARBA" id="ARBA00022840"/>
    </source>
</evidence>
<dbReference type="InterPro" id="IPR014729">
    <property type="entry name" value="Rossmann-like_a/b/a_fold"/>
</dbReference>
<reference evidence="5" key="1">
    <citation type="submission" date="2020-07" db="EMBL/GenBank/DDBJ databases">
        <authorList>
            <person name="Lin J."/>
        </authorList>
    </citation>
    <scope>NUCLEOTIDE SEQUENCE</scope>
</reference>
<name>A0A6V7PR73_ANACO</name>
<dbReference type="GO" id="GO:0004672">
    <property type="term" value="F:protein kinase activity"/>
    <property type="evidence" value="ECO:0007669"/>
    <property type="project" value="InterPro"/>
</dbReference>
<keyword evidence="2" id="KW-0067">ATP-binding</keyword>
<dbReference type="SUPFAM" id="SSF56112">
    <property type="entry name" value="Protein kinase-like (PK-like)"/>
    <property type="match status" value="1"/>
</dbReference>
<dbReference type="AlphaFoldDB" id="A0A6V7PR73"/>
<organism evidence="5">
    <name type="scientific">Ananas comosus var. bracteatus</name>
    <name type="common">red pineapple</name>
    <dbReference type="NCBI Taxonomy" id="296719"/>
    <lineage>
        <taxon>Eukaryota</taxon>
        <taxon>Viridiplantae</taxon>
        <taxon>Streptophyta</taxon>
        <taxon>Embryophyta</taxon>
        <taxon>Tracheophyta</taxon>
        <taxon>Spermatophyta</taxon>
        <taxon>Magnoliopsida</taxon>
        <taxon>Liliopsida</taxon>
        <taxon>Poales</taxon>
        <taxon>Bromeliaceae</taxon>
        <taxon>Bromelioideae</taxon>
        <taxon>Ananas</taxon>
    </lineage>
</organism>
<dbReference type="PROSITE" id="PS50011">
    <property type="entry name" value="PROTEIN_KINASE_DOM"/>
    <property type="match status" value="1"/>
</dbReference>
<evidence type="ECO:0000259" key="4">
    <source>
        <dbReference type="PROSITE" id="PS50011"/>
    </source>
</evidence>
<feature type="region of interest" description="Disordered" evidence="3">
    <location>
        <begin position="584"/>
        <end position="612"/>
    </location>
</feature>
<dbReference type="Gene3D" id="3.30.200.20">
    <property type="entry name" value="Phosphorylase Kinase, domain 1"/>
    <property type="match status" value="1"/>
</dbReference>
<dbReference type="InterPro" id="IPR001245">
    <property type="entry name" value="Ser-Thr/Tyr_kinase_cat_dom"/>
</dbReference>
<proteinExistence type="predicted"/>
<dbReference type="PANTHER" id="PTHR47989:SF8">
    <property type="entry name" value="INACTIVE PROTEIN KINASE SELMODRAFT_444075-LIKE"/>
    <property type="match status" value="1"/>
</dbReference>
<dbReference type="PROSITE" id="PS00109">
    <property type="entry name" value="PROTEIN_KINASE_TYR"/>
    <property type="match status" value="1"/>
</dbReference>
<dbReference type="CDD" id="cd14066">
    <property type="entry name" value="STKc_IRAK"/>
    <property type="match status" value="1"/>
</dbReference>
<protein>
    <recommendedName>
        <fullName evidence="4">Protein kinase domain-containing protein</fullName>
    </recommendedName>
</protein>
<dbReference type="InterPro" id="IPR008266">
    <property type="entry name" value="Tyr_kinase_AS"/>
</dbReference>
<gene>
    <name evidence="5" type="ORF">CB5_LOCUS16379</name>
</gene>
<feature type="compositionally biased region" description="Low complexity" evidence="3">
    <location>
        <begin position="598"/>
        <end position="612"/>
    </location>
</feature>
<dbReference type="FunFam" id="3.30.200.20:FF:000604">
    <property type="entry name" value="Proline-rich receptor-like protein kinase PERK8"/>
    <property type="match status" value="1"/>
</dbReference>
<dbReference type="Pfam" id="PF07714">
    <property type="entry name" value="PK_Tyr_Ser-Thr"/>
    <property type="match status" value="1"/>
</dbReference>
<dbReference type="InterPro" id="IPR011009">
    <property type="entry name" value="Kinase-like_dom_sf"/>
</dbReference>
<keyword evidence="1" id="KW-0547">Nucleotide-binding</keyword>
<dbReference type="Gene3D" id="1.10.510.10">
    <property type="entry name" value="Transferase(Phosphotransferase) domain 1"/>
    <property type="match status" value="1"/>
</dbReference>
<accession>A0A6V7PR73</accession>
<dbReference type="PANTHER" id="PTHR47989">
    <property type="entry name" value="OS01G0750732 PROTEIN"/>
    <property type="match status" value="1"/>
</dbReference>
<dbReference type="Gene3D" id="3.40.50.620">
    <property type="entry name" value="HUPs"/>
    <property type="match status" value="1"/>
</dbReference>